<dbReference type="GeneID" id="75186065"/>
<reference evidence="1 2" key="1">
    <citation type="submission" date="2018-10" db="EMBL/GenBank/DDBJ databases">
        <title>Isolation of pseudouridimycin from Streptomyces albus DSM 40763.</title>
        <authorList>
            <person name="Rosenqvist P."/>
            <person name="Metsae-Ketelae M."/>
            <person name="Virta P."/>
        </authorList>
    </citation>
    <scope>NUCLEOTIDE SEQUENCE [LARGE SCALE GENOMIC DNA]</scope>
    <source>
        <strain evidence="1 2">DSM 40763</strain>
    </source>
</reference>
<dbReference type="Proteomes" id="UP000298111">
    <property type="component" value="Unassembled WGS sequence"/>
</dbReference>
<dbReference type="EMBL" id="RCIY01000087">
    <property type="protein sequence ID" value="TGG78466.1"/>
    <property type="molecule type" value="Genomic_DNA"/>
</dbReference>
<dbReference type="RefSeq" id="WP_135567470.1">
    <property type="nucleotide sequence ID" value="NZ_CP103061.1"/>
</dbReference>
<sequence>MTFEEQRSLDGLAREFAGKLTELTRGVLGKDSPRFHAVNMGKHVRVAAISDDEKYVPIPVKINDEVRLHLLVEHFCCWDGKTEFLATDKSLVKLHYAGVPEPLLRWEYVRTWQNPPGAHVQVHAHRDEMAYLLRLAENGRPRAGLRRDRMPRLSEMHVPVGGHRMRPCLEDVLLFLYREFHIDTEPGWRDVVAKHLAEWRLVQLKSAVRDAPEAAVEVLRDLGYEIVGPKVVPPRPDPDKVKLFWP</sequence>
<organism evidence="1 2">
    <name type="scientific">Streptomyces albus</name>
    <dbReference type="NCBI Taxonomy" id="1888"/>
    <lineage>
        <taxon>Bacteria</taxon>
        <taxon>Bacillati</taxon>
        <taxon>Actinomycetota</taxon>
        <taxon>Actinomycetes</taxon>
        <taxon>Kitasatosporales</taxon>
        <taxon>Streptomycetaceae</taxon>
        <taxon>Streptomyces</taxon>
    </lineage>
</organism>
<proteinExistence type="predicted"/>
<protein>
    <submittedName>
        <fullName evidence="1">Uncharacterized protein</fullName>
    </submittedName>
</protein>
<name>A0A8H1LB98_9ACTN</name>
<accession>A0A8H1LB98</accession>
<comment type="caution">
    <text evidence="1">The sequence shown here is derived from an EMBL/GenBank/DDBJ whole genome shotgun (WGS) entry which is preliminary data.</text>
</comment>
<dbReference type="AlphaFoldDB" id="A0A8H1LB98"/>
<evidence type="ECO:0000313" key="1">
    <source>
        <dbReference type="EMBL" id="TGG78466.1"/>
    </source>
</evidence>
<evidence type="ECO:0000313" key="2">
    <source>
        <dbReference type="Proteomes" id="UP000298111"/>
    </source>
</evidence>
<gene>
    <name evidence="1" type="ORF">D8771_25035</name>
</gene>